<dbReference type="InParanoid" id="S8F7A0"/>
<evidence type="ECO:0000313" key="2">
    <source>
        <dbReference type="EMBL" id="EPS94699.1"/>
    </source>
</evidence>
<gene>
    <name evidence="2" type="ORF">FOMPIDRAFT_1026108</name>
</gene>
<accession>S8F7A0</accession>
<keyword evidence="3" id="KW-1185">Reference proteome</keyword>
<protein>
    <submittedName>
        <fullName evidence="2">Uncharacterized protein</fullName>
    </submittedName>
</protein>
<feature type="signal peptide" evidence="1">
    <location>
        <begin position="1"/>
        <end position="21"/>
    </location>
</feature>
<dbReference type="AlphaFoldDB" id="S8F7A0"/>
<sequence>MRTSVAVAVALAAASAAPSFAAPISTELIIVRDNNGELEARNAKKVFGKIAGGVFKTALHFLREDEPELVAREFADEDLYARNFDEALYAREFDDELFARELEQRNAKKVFGKIAGGVFKTALHFLREDDPLLARSIEENPVLARALEDHVAEVCARSLENGGELSARDMEELEARNAKKVFGKIAGGIFKTALHFLREDSPELYARDFVDEDLYAREMDELEARNAKKVLGKIGHVAGGIFKTALHFLREDNPELYAREFEDDMLFERAMEIDELD</sequence>
<proteinExistence type="predicted"/>
<dbReference type="OrthoDB" id="2803324at2759"/>
<dbReference type="HOGENOM" id="CLU_1004858_0_0_1"/>
<name>S8F7A0_FOMSC</name>
<keyword evidence="1" id="KW-0732">Signal</keyword>
<evidence type="ECO:0000313" key="3">
    <source>
        <dbReference type="Proteomes" id="UP000015241"/>
    </source>
</evidence>
<feature type="chain" id="PRO_5004551298" evidence="1">
    <location>
        <begin position="22"/>
        <end position="277"/>
    </location>
</feature>
<dbReference type="EMBL" id="KE504225">
    <property type="protein sequence ID" value="EPS94699.1"/>
    <property type="molecule type" value="Genomic_DNA"/>
</dbReference>
<reference evidence="2 3" key="1">
    <citation type="journal article" date="2012" name="Science">
        <title>The Paleozoic origin of enzymatic lignin decomposition reconstructed from 31 fungal genomes.</title>
        <authorList>
            <person name="Floudas D."/>
            <person name="Binder M."/>
            <person name="Riley R."/>
            <person name="Barry K."/>
            <person name="Blanchette R.A."/>
            <person name="Henrissat B."/>
            <person name="Martinez A.T."/>
            <person name="Otillar R."/>
            <person name="Spatafora J.W."/>
            <person name="Yadav J.S."/>
            <person name="Aerts A."/>
            <person name="Benoit I."/>
            <person name="Boyd A."/>
            <person name="Carlson A."/>
            <person name="Copeland A."/>
            <person name="Coutinho P.M."/>
            <person name="de Vries R.P."/>
            <person name="Ferreira P."/>
            <person name="Findley K."/>
            <person name="Foster B."/>
            <person name="Gaskell J."/>
            <person name="Glotzer D."/>
            <person name="Gorecki P."/>
            <person name="Heitman J."/>
            <person name="Hesse C."/>
            <person name="Hori C."/>
            <person name="Igarashi K."/>
            <person name="Jurgens J.A."/>
            <person name="Kallen N."/>
            <person name="Kersten P."/>
            <person name="Kohler A."/>
            <person name="Kuees U."/>
            <person name="Kumar T.K.A."/>
            <person name="Kuo A."/>
            <person name="LaButti K."/>
            <person name="Larrondo L.F."/>
            <person name="Lindquist E."/>
            <person name="Ling A."/>
            <person name="Lombard V."/>
            <person name="Lucas S."/>
            <person name="Lundell T."/>
            <person name="Martin R."/>
            <person name="McLaughlin D.J."/>
            <person name="Morgenstern I."/>
            <person name="Morin E."/>
            <person name="Murat C."/>
            <person name="Nagy L.G."/>
            <person name="Nolan M."/>
            <person name="Ohm R.A."/>
            <person name="Patyshakuliyeva A."/>
            <person name="Rokas A."/>
            <person name="Ruiz-Duenas F.J."/>
            <person name="Sabat G."/>
            <person name="Salamov A."/>
            <person name="Samejima M."/>
            <person name="Schmutz J."/>
            <person name="Slot J.C."/>
            <person name="St John F."/>
            <person name="Stenlid J."/>
            <person name="Sun H."/>
            <person name="Sun S."/>
            <person name="Syed K."/>
            <person name="Tsang A."/>
            <person name="Wiebenga A."/>
            <person name="Young D."/>
            <person name="Pisabarro A."/>
            <person name="Eastwood D.C."/>
            <person name="Martin F."/>
            <person name="Cullen D."/>
            <person name="Grigoriev I.V."/>
            <person name="Hibbett D.S."/>
        </authorList>
    </citation>
    <scope>NUCLEOTIDE SEQUENCE</scope>
    <source>
        <strain evidence="3">FP-58527</strain>
    </source>
</reference>
<evidence type="ECO:0000256" key="1">
    <source>
        <dbReference type="SAM" id="SignalP"/>
    </source>
</evidence>
<organism evidence="2 3">
    <name type="scientific">Fomitopsis schrenkii</name>
    <name type="common">Brown rot fungus</name>
    <dbReference type="NCBI Taxonomy" id="2126942"/>
    <lineage>
        <taxon>Eukaryota</taxon>
        <taxon>Fungi</taxon>
        <taxon>Dikarya</taxon>
        <taxon>Basidiomycota</taxon>
        <taxon>Agaricomycotina</taxon>
        <taxon>Agaricomycetes</taxon>
        <taxon>Polyporales</taxon>
        <taxon>Fomitopsis</taxon>
    </lineage>
</organism>
<dbReference type="Proteomes" id="UP000015241">
    <property type="component" value="Unassembled WGS sequence"/>
</dbReference>